<dbReference type="InterPro" id="IPR017896">
    <property type="entry name" value="4Fe4S_Fe-S-bd"/>
</dbReference>
<evidence type="ECO:0000256" key="7">
    <source>
        <dbReference type="ARBA" id="ARBA00023014"/>
    </source>
</evidence>
<dbReference type="Gene3D" id="3.30.70.20">
    <property type="match status" value="2"/>
</dbReference>
<feature type="domain" description="4Fe-4S ferredoxin-type" evidence="9">
    <location>
        <begin position="177"/>
        <end position="208"/>
    </location>
</feature>
<evidence type="ECO:0000256" key="5">
    <source>
        <dbReference type="ARBA" id="ARBA00022982"/>
    </source>
</evidence>
<dbReference type="AlphaFoldDB" id="I0ET58"/>
<keyword evidence="4" id="KW-0677">Repeat</keyword>
<reference evidence="10 11" key="1">
    <citation type="journal article" date="2013" name="PLoS ONE">
        <title>Sequence Divergence and Conservation in Genomes ofHelicobacter cetorum Strains from a Dolphin and a Whale.</title>
        <authorList>
            <person name="Kersulyte D."/>
            <person name="Rossi M."/>
            <person name="Berg D.E."/>
        </authorList>
    </citation>
    <scope>NUCLEOTIDE SEQUENCE [LARGE SCALE GENOMIC DNA]</scope>
    <source>
        <strain evidence="10 11">MIT 99-5656</strain>
    </source>
</reference>
<dbReference type="OrthoDB" id="9808559at2"/>
<dbReference type="PATRIC" id="fig|1163745.3.peg.1191"/>
<dbReference type="PROSITE" id="PS00198">
    <property type="entry name" value="4FE4S_FER_1"/>
    <property type="match status" value="1"/>
</dbReference>
<dbReference type="NCBIfam" id="NF007012">
    <property type="entry name" value="PRK09476.1"/>
    <property type="match status" value="1"/>
</dbReference>
<dbReference type="EMBL" id="CP003481">
    <property type="protein sequence ID" value="AFI06127.1"/>
    <property type="molecule type" value="Genomic_DNA"/>
</dbReference>
<organism evidence="10 11">
    <name type="scientific">Helicobacter cetorum (strain ATCC BAA-540 / CCUG 52418 / MIT 99-5656)</name>
    <dbReference type="NCBI Taxonomy" id="1163745"/>
    <lineage>
        <taxon>Bacteria</taxon>
        <taxon>Pseudomonadati</taxon>
        <taxon>Campylobacterota</taxon>
        <taxon>Epsilonproteobacteria</taxon>
        <taxon>Campylobacterales</taxon>
        <taxon>Helicobacteraceae</taxon>
        <taxon>Helicobacter</taxon>
    </lineage>
</organism>
<dbReference type="GO" id="GO:0051539">
    <property type="term" value="F:4 iron, 4 sulfur cluster binding"/>
    <property type="evidence" value="ECO:0007669"/>
    <property type="project" value="UniProtKB-KW"/>
</dbReference>
<evidence type="ECO:0000256" key="8">
    <source>
        <dbReference type="SAM" id="Phobius"/>
    </source>
</evidence>
<feature type="domain" description="4Fe-4S ferredoxin-type" evidence="9">
    <location>
        <begin position="85"/>
        <end position="118"/>
    </location>
</feature>
<evidence type="ECO:0000256" key="4">
    <source>
        <dbReference type="ARBA" id="ARBA00022737"/>
    </source>
</evidence>
<dbReference type="STRING" id="1163745.HCD_05625"/>
<keyword evidence="8" id="KW-1133">Transmembrane helix</keyword>
<keyword evidence="8" id="KW-0472">Membrane</keyword>
<dbReference type="HOGENOM" id="CLU_077329_0_0_7"/>
<dbReference type="InterPro" id="IPR050294">
    <property type="entry name" value="RnfB_subfamily"/>
</dbReference>
<evidence type="ECO:0000256" key="3">
    <source>
        <dbReference type="ARBA" id="ARBA00022723"/>
    </source>
</evidence>
<dbReference type="InterPro" id="IPR017900">
    <property type="entry name" value="4Fe4S_Fe_S_CS"/>
</dbReference>
<dbReference type="PANTHER" id="PTHR42859">
    <property type="entry name" value="OXIDOREDUCTASE"/>
    <property type="match status" value="1"/>
</dbReference>
<evidence type="ECO:0000259" key="9">
    <source>
        <dbReference type="PROSITE" id="PS51379"/>
    </source>
</evidence>
<dbReference type="NCBIfam" id="TIGR00397">
    <property type="entry name" value="mauM_napG"/>
    <property type="match status" value="1"/>
</dbReference>
<proteinExistence type="predicted"/>
<accession>I0ET58</accession>
<dbReference type="CDD" id="cd16373">
    <property type="entry name" value="DMSOR_beta_like"/>
    <property type="match status" value="1"/>
</dbReference>
<feature type="domain" description="4Fe-4S ferredoxin-type" evidence="9">
    <location>
        <begin position="49"/>
        <end position="78"/>
    </location>
</feature>
<keyword evidence="8" id="KW-0812">Transmembrane</keyword>
<dbReference type="RefSeq" id="WP_014659615.1">
    <property type="nucleotide sequence ID" value="NC_017735.1"/>
</dbReference>
<keyword evidence="11" id="KW-1185">Reference proteome</keyword>
<dbReference type="PANTHER" id="PTHR42859:SF10">
    <property type="entry name" value="DIMETHYLSULFOXIDE REDUCTASE CHAIN B"/>
    <property type="match status" value="1"/>
</dbReference>
<dbReference type="PROSITE" id="PS51379">
    <property type="entry name" value="4FE4S_FER_2"/>
    <property type="match status" value="3"/>
</dbReference>
<dbReference type="Proteomes" id="UP000005013">
    <property type="component" value="Chromosome"/>
</dbReference>
<dbReference type="Pfam" id="PF12838">
    <property type="entry name" value="Fer4_7"/>
    <property type="match status" value="2"/>
</dbReference>
<keyword evidence="5" id="KW-0249">Electron transport</keyword>
<protein>
    <submittedName>
        <fullName evidence="10">Quinol dehydrogenase periplasmic component</fullName>
    </submittedName>
</protein>
<evidence type="ECO:0000313" key="10">
    <source>
        <dbReference type="EMBL" id="AFI06127.1"/>
    </source>
</evidence>
<gene>
    <name evidence="10" type="primary">napG</name>
    <name evidence="10" type="ordered locus">HCD_05625</name>
</gene>
<keyword evidence="7" id="KW-0411">Iron-sulfur</keyword>
<dbReference type="InterPro" id="IPR004494">
    <property type="entry name" value="MauM_NapG"/>
</dbReference>
<evidence type="ECO:0000256" key="1">
    <source>
        <dbReference type="ARBA" id="ARBA00022448"/>
    </source>
</evidence>
<evidence type="ECO:0000256" key="2">
    <source>
        <dbReference type="ARBA" id="ARBA00022485"/>
    </source>
</evidence>
<feature type="transmembrane region" description="Helical" evidence="8">
    <location>
        <begin position="12"/>
        <end position="35"/>
    </location>
</feature>
<keyword evidence="1" id="KW-0813">Transport</keyword>
<dbReference type="SUPFAM" id="SSF54862">
    <property type="entry name" value="4Fe-4S ferredoxins"/>
    <property type="match status" value="1"/>
</dbReference>
<name>I0ET58_HELCM</name>
<dbReference type="eggNOG" id="COG0437">
    <property type="taxonomic scope" value="Bacteria"/>
</dbReference>
<keyword evidence="3" id="KW-0479">Metal-binding</keyword>
<dbReference type="GO" id="GO:0046872">
    <property type="term" value="F:metal ion binding"/>
    <property type="evidence" value="ECO:0007669"/>
    <property type="project" value="UniProtKB-KW"/>
</dbReference>
<evidence type="ECO:0000256" key="6">
    <source>
        <dbReference type="ARBA" id="ARBA00023004"/>
    </source>
</evidence>
<sequence>MKHEDSVSTRRTFLNSVIKGASLCVSVGFLGSVFLKSKDKYFLRPPGAGDEKRFLSACIRCGLCVKACPYDTLKLATLLDFANNGTPYFEARNIPCYLCSDLPCIRACPTDALKKQPLEKNQGIRSLKMGIAIVDTKSCVAFWGIQCDVCYRACPLIDEALVLEKKHNARTNRHVYLLPVVQHDKCVGCGLCERACITQKPAIRVLPREFVLGEVGNHYIKGWDRQDEQRLKNPNISNPKDNQEKTLDYLNKEL</sequence>
<evidence type="ECO:0000313" key="11">
    <source>
        <dbReference type="Proteomes" id="UP000005013"/>
    </source>
</evidence>
<dbReference type="KEGG" id="hcm:HCD_05625"/>
<keyword evidence="2" id="KW-0004">4Fe-4S</keyword>
<keyword evidence="6" id="KW-0408">Iron</keyword>